<dbReference type="InterPro" id="IPR013057">
    <property type="entry name" value="AA_transpt_TM"/>
</dbReference>
<comment type="subcellular location">
    <subcellularLocation>
        <location evidence="1">Membrane</location>
        <topology evidence="1">Multi-pass membrane protein</topology>
    </subcellularLocation>
</comment>
<evidence type="ECO:0000256" key="6">
    <source>
        <dbReference type="ARBA" id="ARBA00038166"/>
    </source>
</evidence>
<dbReference type="GO" id="GO:0016020">
    <property type="term" value="C:membrane"/>
    <property type="evidence" value="ECO:0007669"/>
    <property type="project" value="UniProtKB-SubCell"/>
</dbReference>
<keyword evidence="4 7" id="KW-0472">Membrane</keyword>
<accession>A0A5K3F7S7</accession>
<dbReference type="AlphaFoldDB" id="A0A5K3F7S7"/>
<feature type="transmembrane region" description="Helical" evidence="7">
    <location>
        <begin position="275"/>
        <end position="299"/>
    </location>
</feature>
<evidence type="ECO:0000256" key="7">
    <source>
        <dbReference type="SAM" id="Phobius"/>
    </source>
</evidence>
<evidence type="ECO:0000256" key="3">
    <source>
        <dbReference type="ARBA" id="ARBA00022989"/>
    </source>
</evidence>
<feature type="transmembrane region" description="Helical" evidence="7">
    <location>
        <begin position="248"/>
        <end position="269"/>
    </location>
</feature>
<name>A0A5K3F7S7_MESCO</name>
<feature type="domain" description="Amino acid transporter transmembrane" evidence="8">
    <location>
        <begin position="93"/>
        <end position="308"/>
    </location>
</feature>
<keyword evidence="2 7" id="KW-0812">Transmembrane</keyword>
<feature type="transmembrane region" description="Helical" evidence="7">
    <location>
        <begin position="36"/>
        <end position="55"/>
    </location>
</feature>
<evidence type="ECO:0000256" key="5">
    <source>
        <dbReference type="ARBA" id="ARBA00023180"/>
    </source>
</evidence>
<feature type="transmembrane region" description="Helical" evidence="7">
    <location>
        <begin position="338"/>
        <end position="356"/>
    </location>
</feature>
<sequence>MLPVMMFSRFSNSSEASLNETAPCWGTAGITRAALYRSYLIIFACSLGPFFFCNVTKTRWLQIGTTIARWVSIILMSSIAIARIIEFPEVPRLDHHQLPTYMSLLNTPVRPNPPIANFAKLPSAFGVCVYSFMCHHSLPGIITPISNKRRLFVTIMLPVYLIIFACYLLLSGTAVAAFDYIHDLYTLNFVPTSDPSLRPGWLLLLADYFLALYPVFALSSSFPVIGTTLTNNLRSLFLLLPSARRGRLVVRWGVPFLALVPPILFSMAVNDVGELVGITGAFGGSGIMYIFPGVLVFYARKALMIKVQSLTLNDESVAGDQPGVIVVNPYRSPFSHSLWLILVILWAISCLFIVILNKFSVL</sequence>
<evidence type="ECO:0000313" key="9">
    <source>
        <dbReference type="WBParaSite" id="MCU_006073-RA"/>
    </source>
</evidence>
<organism evidence="9">
    <name type="scientific">Mesocestoides corti</name>
    <name type="common">Flatworm</name>
    <dbReference type="NCBI Taxonomy" id="53468"/>
    <lineage>
        <taxon>Eukaryota</taxon>
        <taxon>Metazoa</taxon>
        <taxon>Spiralia</taxon>
        <taxon>Lophotrochozoa</taxon>
        <taxon>Platyhelminthes</taxon>
        <taxon>Cestoda</taxon>
        <taxon>Eucestoda</taxon>
        <taxon>Cyclophyllidea</taxon>
        <taxon>Mesocestoididae</taxon>
        <taxon>Mesocestoides</taxon>
    </lineage>
</organism>
<feature type="transmembrane region" description="Helical" evidence="7">
    <location>
        <begin position="201"/>
        <end position="227"/>
    </location>
</feature>
<evidence type="ECO:0000256" key="1">
    <source>
        <dbReference type="ARBA" id="ARBA00004141"/>
    </source>
</evidence>
<feature type="transmembrane region" description="Helical" evidence="7">
    <location>
        <begin position="124"/>
        <end position="145"/>
    </location>
</feature>
<protein>
    <submittedName>
        <fullName evidence="9">Aa_trans domain-containing protein</fullName>
    </submittedName>
</protein>
<dbReference type="WBParaSite" id="MCU_006073-RA">
    <property type="protein sequence ID" value="MCU_006073-RA"/>
    <property type="gene ID" value="MCU_006073"/>
</dbReference>
<dbReference type="PANTHER" id="PTHR16189">
    <property type="entry name" value="TRANSMEMBRANE PROTEIN 104-RELATED"/>
    <property type="match status" value="1"/>
</dbReference>
<comment type="similarity">
    <text evidence="6">Belongs to the TMEM104 family.</text>
</comment>
<evidence type="ECO:0000259" key="8">
    <source>
        <dbReference type="Pfam" id="PF01490"/>
    </source>
</evidence>
<keyword evidence="5" id="KW-0325">Glycoprotein</keyword>
<feature type="transmembrane region" description="Helical" evidence="7">
    <location>
        <begin position="157"/>
        <end position="181"/>
    </location>
</feature>
<evidence type="ECO:0000256" key="4">
    <source>
        <dbReference type="ARBA" id="ARBA00023136"/>
    </source>
</evidence>
<reference evidence="9" key="1">
    <citation type="submission" date="2019-11" db="UniProtKB">
        <authorList>
            <consortium name="WormBaseParasite"/>
        </authorList>
    </citation>
    <scope>IDENTIFICATION</scope>
</reference>
<proteinExistence type="inferred from homology"/>
<evidence type="ECO:0000256" key="2">
    <source>
        <dbReference type="ARBA" id="ARBA00022692"/>
    </source>
</evidence>
<dbReference type="PANTHER" id="PTHR16189:SF0">
    <property type="entry name" value="TRANSMEMBRANE PROTEIN 104"/>
    <property type="match status" value="1"/>
</dbReference>
<keyword evidence="3 7" id="KW-1133">Transmembrane helix</keyword>
<feature type="transmembrane region" description="Helical" evidence="7">
    <location>
        <begin position="67"/>
        <end position="85"/>
    </location>
</feature>
<dbReference type="Pfam" id="PF01490">
    <property type="entry name" value="Aa_trans"/>
    <property type="match status" value="1"/>
</dbReference>